<name>A0A9J6CAG6_POLVA</name>
<dbReference type="EMBL" id="JADBJN010000002">
    <property type="protein sequence ID" value="KAG5679116.1"/>
    <property type="molecule type" value="Genomic_DNA"/>
</dbReference>
<evidence type="ECO:0000256" key="2">
    <source>
        <dbReference type="ARBA" id="ARBA00022737"/>
    </source>
</evidence>
<keyword evidence="2" id="KW-0677">Repeat</keyword>
<evidence type="ECO:0000313" key="5">
    <source>
        <dbReference type="Proteomes" id="UP001107558"/>
    </source>
</evidence>
<evidence type="ECO:0000256" key="3">
    <source>
        <dbReference type="SAM" id="SignalP"/>
    </source>
</evidence>
<keyword evidence="1" id="KW-0433">Leucine-rich repeat</keyword>
<accession>A0A9J6CAG6</accession>
<reference evidence="4" key="1">
    <citation type="submission" date="2021-03" db="EMBL/GenBank/DDBJ databases">
        <title>Chromosome level genome of the anhydrobiotic midge Polypedilum vanderplanki.</title>
        <authorList>
            <person name="Yoshida Y."/>
            <person name="Kikawada T."/>
            <person name="Gusev O."/>
        </authorList>
    </citation>
    <scope>NUCLEOTIDE SEQUENCE</scope>
    <source>
        <strain evidence="4">NIAS01</strain>
        <tissue evidence="4">Whole body or cell culture</tissue>
    </source>
</reference>
<dbReference type="PROSITE" id="PS51450">
    <property type="entry name" value="LRR"/>
    <property type="match status" value="1"/>
</dbReference>
<gene>
    <name evidence="4" type="ORF">PVAND_008708</name>
</gene>
<keyword evidence="3" id="KW-0732">Signal</keyword>
<dbReference type="InterPro" id="IPR001611">
    <property type="entry name" value="Leu-rich_rpt"/>
</dbReference>
<protein>
    <submittedName>
        <fullName evidence="4">Uncharacterized protein</fullName>
    </submittedName>
</protein>
<dbReference type="PANTHER" id="PTHR24366">
    <property type="entry name" value="IG(IMMUNOGLOBULIN) AND LRR(LEUCINE RICH REPEAT) DOMAINS"/>
    <property type="match status" value="1"/>
</dbReference>
<comment type="caution">
    <text evidence="4">The sequence shown here is derived from an EMBL/GenBank/DDBJ whole genome shotgun (WGS) entry which is preliminary data.</text>
</comment>
<dbReference type="Gene3D" id="3.80.10.10">
    <property type="entry name" value="Ribonuclease Inhibitor"/>
    <property type="match status" value="1"/>
</dbReference>
<evidence type="ECO:0000256" key="1">
    <source>
        <dbReference type="ARBA" id="ARBA00022614"/>
    </source>
</evidence>
<keyword evidence="5" id="KW-1185">Reference proteome</keyword>
<proteinExistence type="predicted"/>
<feature type="chain" id="PRO_5039918788" evidence="3">
    <location>
        <begin position="23"/>
        <end position="231"/>
    </location>
</feature>
<organism evidence="4 5">
    <name type="scientific">Polypedilum vanderplanki</name>
    <name type="common">Sleeping chironomid midge</name>
    <dbReference type="NCBI Taxonomy" id="319348"/>
    <lineage>
        <taxon>Eukaryota</taxon>
        <taxon>Metazoa</taxon>
        <taxon>Ecdysozoa</taxon>
        <taxon>Arthropoda</taxon>
        <taxon>Hexapoda</taxon>
        <taxon>Insecta</taxon>
        <taxon>Pterygota</taxon>
        <taxon>Neoptera</taxon>
        <taxon>Endopterygota</taxon>
        <taxon>Diptera</taxon>
        <taxon>Nematocera</taxon>
        <taxon>Chironomoidea</taxon>
        <taxon>Chironomidae</taxon>
        <taxon>Chironominae</taxon>
        <taxon>Polypedilum</taxon>
        <taxon>Polypedilum</taxon>
    </lineage>
</organism>
<dbReference type="AlphaFoldDB" id="A0A9J6CAG6"/>
<dbReference type="PANTHER" id="PTHR24366:SF96">
    <property type="entry name" value="LEUCINE RICH REPEAT CONTAINING 53"/>
    <property type="match status" value="1"/>
</dbReference>
<sequence length="231" mass="26738">MKLSFAIFLCYLTISEFSLVDSVTIQCNYDFVAISEIFGFLYTCKVQNIDIFNGDRVRIEKAVGQHIIGKTDDDIEAFWIDNAPNLKFFPSNVNNVFRNLIFIKIYNSNLIKITSEDFKVFPKLKGLDLSRNQIKVIKEDTFKFNLKIEEIHLYENKISQIERKSFSNLLNLKELSLFGNICEFNWIKTKTEVLEAVKKIEQNSCKINKSRTSKSNQITMDFLLAAASVII</sequence>
<evidence type="ECO:0000313" key="4">
    <source>
        <dbReference type="EMBL" id="KAG5679116.1"/>
    </source>
</evidence>
<dbReference type="OrthoDB" id="433501at2759"/>
<dbReference type="InterPro" id="IPR032675">
    <property type="entry name" value="LRR_dom_sf"/>
</dbReference>
<dbReference type="Proteomes" id="UP001107558">
    <property type="component" value="Chromosome 2"/>
</dbReference>
<dbReference type="SUPFAM" id="SSF52058">
    <property type="entry name" value="L domain-like"/>
    <property type="match status" value="1"/>
</dbReference>
<feature type="signal peptide" evidence="3">
    <location>
        <begin position="1"/>
        <end position="22"/>
    </location>
</feature>
<dbReference type="Pfam" id="PF13855">
    <property type="entry name" value="LRR_8"/>
    <property type="match status" value="1"/>
</dbReference>